<evidence type="ECO:0000256" key="1">
    <source>
        <dbReference type="SAM" id="MobiDB-lite"/>
    </source>
</evidence>
<name>A0ABN1Q1E1_9ACTN</name>
<gene>
    <name evidence="3" type="ORF">GCM10009550_01480</name>
</gene>
<proteinExistence type="predicted"/>
<dbReference type="Gene3D" id="3.90.580.10">
    <property type="entry name" value="Zinc finger, CHC2-type domain"/>
    <property type="match status" value="1"/>
</dbReference>
<dbReference type="InterPro" id="IPR036977">
    <property type="entry name" value="DNA_primase_Znf_CHC2"/>
</dbReference>
<protein>
    <recommendedName>
        <fullName evidence="2">Zinc finger CHC2-type domain-containing protein</fullName>
    </recommendedName>
</protein>
<dbReference type="Pfam" id="PF01807">
    <property type="entry name" value="Zn_ribbon_DnaG"/>
    <property type="match status" value="1"/>
</dbReference>
<evidence type="ECO:0000313" key="3">
    <source>
        <dbReference type="EMBL" id="GAA0936023.1"/>
    </source>
</evidence>
<sequence length="124" mass="13173">MPDELDYGELMHLVCEHYGISSPGWGKVHCPDPDHDDSRPSCSLDMSKGVWRCHGCGAGGGVYHLISTIEGMDLGLARQRAAEIAGGRLPPVSGAAGGGRGDLPSWARSQSPGGRTHLPDWARR</sequence>
<feature type="domain" description="Zinc finger CHC2-type" evidence="2">
    <location>
        <begin position="33"/>
        <end position="82"/>
    </location>
</feature>
<comment type="caution">
    <text evidence="3">The sequence shown here is derived from an EMBL/GenBank/DDBJ whole genome shotgun (WGS) entry which is preliminary data.</text>
</comment>
<dbReference type="EMBL" id="BAAAHH010000001">
    <property type="protein sequence ID" value="GAA0936023.1"/>
    <property type="molecule type" value="Genomic_DNA"/>
</dbReference>
<feature type="region of interest" description="Disordered" evidence="1">
    <location>
        <begin position="87"/>
        <end position="124"/>
    </location>
</feature>
<organism evidence="3 4">
    <name type="scientific">Actinocorallia libanotica</name>
    <dbReference type="NCBI Taxonomy" id="46162"/>
    <lineage>
        <taxon>Bacteria</taxon>
        <taxon>Bacillati</taxon>
        <taxon>Actinomycetota</taxon>
        <taxon>Actinomycetes</taxon>
        <taxon>Streptosporangiales</taxon>
        <taxon>Thermomonosporaceae</taxon>
        <taxon>Actinocorallia</taxon>
    </lineage>
</organism>
<dbReference type="Proteomes" id="UP001500665">
    <property type="component" value="Unassembled WGS sequence"/>
</dbReference>
<evidence type="ECO:0000259" key="2">
    <source>
        <dbReference type="SMART" id="SM00400"/>
    </source>
</evidence>
<reference evidence="3 4" key="1">
    <citation type="journal article" date="2019" name="Int. J. Syst. Evol. Microbiol.">
        <title>The Global Catalogue of Microorganisms (GCM) 10K type strain sequencing project: providing services to taxonomists for standard genome sequencing and annotation.</title>
        <authorList>
            <consortium name="The Broad Institute Genomics Platform"/>
            <consortium name="The Broad Institute Genome Sequencing Center for Infectious Disease"/>
            <person name="Wu L."/>
            <person name="Ma J."/>
        </authorList>
    </citation>
    <scope>NUCLEOTIDE SEQUENCE [LARGE SCALE GENOMIC DNA]</scope>
    <source>
        <strain evidence="3 4">JCM 10696</strain>
    </source>
</reference>
<dbReference type="SMART" id="SM00400">
    <property type="entry name" value="ZnF_CHCC"/>
    <property type="match status" value="1"/>
</dbReference>
<accession>A0ABN1Q1E1</accession>
<evidence type="ECO:0000313" key="4">
    <source>
        <dbReference type="Proteomes" id="UP001500665"/>
    </source>
</evidence>
<keyword evidence="4" id="KW-1185">Reference proteome</keyword>
<dbReference type="InterPro" id="IPR002694">
    <property type="entry name" value="Znf_CHC2"/>
</dbReference>
<dbReference type="SUPFAM" id="SSF57783">
    <property type="entry name" value="Zinc beta-ribbon"/>
    <property type="match status" value="1"/>
</dbReference>